<evidence type="ECO:0000313" key="1">
    <source>
        <dbReference type="EMBL" id="KAJ8674808.1"/>
    </source>
</evidence>
<accession>A0ACC2NVB0</accession>
<proteinExistence type="predicted"/>
<dbReference type="EMBL" id="CM056742">
    <property type="protein sequence ID" value="KAJ8674808.1"/>
    <property type="molecule type" value="Genomic_DNA"/>
</dbReference>
<gene>
    <name evidence="1" type="ORF">QAD02_010594</name>
</gene>
<organism evidence="1 2">
    <name type="scientific">Eretmocerus hayati</name>
    <dbReference type="NCBI Taxonomy" id="131215"/>
    <lineage>
        <taxon>Eukaryota</taxon>
        <taxon>Metazoa</taxon>
        <taxon>Ecdysozoa</taxon>
        <taxon>Arthropoda</taxon>
        <taxon>Hexapoda</taxon>
        <taxon>Insecta</taxon>
        <taxon>Pterygota</taxon>
        <taxon>Neoptera</taxon>
        <taxon>Endopterygota</taxon>
        <taxon>Hymenoptera</taxon>
        <taxon>Apocrita</taxon>
        <taxon>Proctotrupomorpha</taxon>
        <taxon>Chalcidoidea</taxon>
        <taxon>Aphelinidae</taxon>
        <taxon>Aphelininae</taxon>
        <taxon>Eretmocerus</taxon>
    </lineage>
</organism>
<comment type="caution">
    <text evidence="1">The sequence shown here is derived from an EMBL/GenBank/DDBJ whole genome shotgun (WGS) entry which is preliminary data.</text>
</comment>
<dbReference type="Proteomes" id="UP001239111">
    <property type="component" value="Chromosome 2"/>
</dbReference>
<name>A0ACC2NVB0_9HYME</name>
<keyword evidence="2" id="KW-1185">Reference proteome</keyword>
<protein>
    <submittedName>
        <fullName evidence="1">Uncharacterized protein</fullName>
    </submittedName>
</protein>
<sequence>MSALIICYDSNIMMLEVAVDKLIVPQLSPFDSVILSKYFVSFRFLDDDWIEVTPNRKDYRDYKGSGGSEQRFRGGKSVTFSLPKSALQCESEGLALQIVVRREISKYFERDDHCVELGCVFINVDNLFNGIVHELKMREELDCYLEYAHERDPISRSLKGCFALYDTCTNERTSVYLSLYARLSHLGGCVLTEIEPMWKRRCGQEDTGPIYFYAQEQTNLSEPYECLELVQRPIQPKSDLALASKVRAAMLKCCCTPDQQHALLIDWCKKTCAIGTDPCADGDMDGKKKKRKGKKKSDKGTGTGDLTGDKGVGTGDRKKRPSLTDSELARLLAKKKGAGGGGAGVFIEKTQPCEPCEPCPPCPPCIPCDPCPIEVCFPPPSCPLPIIRCD</sequence>
<reference evidence="1" key="1">
    <citation type="submission" date="2023-04" db="EMBL/GenBank/DDBJ databases">
        <title>A chromosome-level genome assembly of the parasitoid wasp Eretmocerus hayati.</title>
        <authorList>
            <person name="Zhong Y."/>
            <person name="Liu S."/>
            <person name="Liu Y."/>
        </authorList>
    </citation>
    <scope>NUCLEOTIDE SEQUENCE</scope>
    <source>
        <strain evidence="1">ZJU_SS_LIU_2023</strain>
    </source>
</reference>
<evidence type="ECO:0000313" key="2">
    <source>
        <dbReference type="Proteomes" id="UP001239111"/>
    </source>
</evidence>